<evidence type="ECO:0000256" key="3">
    <source>
        <dbReference type="ARBA" id="ARBA00022485"/>
    </source>
</evidence>
<evidence type="ECO:0000256" key="1">
    <source>
        <dbReference type="ARBA" id="ARBA00005065"/>
    </source>
</evidence>
<feature type="binding site" evidence="9">
    <location>
        <position position="260"/>
    </location>
    <ligand>
        <name>[4Fe-4S] cluster</name>
        <dbReference type="ChEBI" id="CHEBI:49883"/>
    </ligand>
</feature>
<dbReference type="Proteomes" id="UP000502179">
    <property type="component" value="Chromosome"/>
</dbReference>
<dbReference type="Gene3D" id="3.40.50.10800">
    <property type="entry name" value="NadA-like"/>
    <property type="match status" value="3"/>
</dbReference>
<feature type="binding site" evidence="9">
    <location>
        <position position="86"/>
    </location>
    <ligand>
        <name>[4Fe-4S] cluster</name>
        <dbReference type="ChEBI" id="CHEBI:49883"/>
    </ligand>
</feature>
<dbReference type="EMBL" id="CP048877">
    <property type="protein sequence ID" value="QIJ72844.1"/>
    <property type="molecule type" value="Genomic_DNA"/>
</dbReference>
<dbReference type="EC" id="2.5.1.72" evidence="2 9"/>
<keyword evidence="4 9" id="KW-0662">Pyridine nucleotide biosynthesis</keyword>
<keyword evidence="9" id="KW-0963">Cytoplasm</keyword>
<dbReference type="PANTHER" id="PTHR30573">
    <property type="entry name" value="QUINOLINATE SYNTHETASE A"/>
    <property type="match status" value="1"/>
</dbReference>
<dbReference type="HAMAP" id="MF_00568">
    <property type="entry name" value="NadA_type2"/>
    <property type="match status" value="1"/>
</dbReference>
<sequence length="303" mass="34176">MDKERLKEEIRRLAEERRAIILAHNYQPPEIQDLADLTGDSLELSLKASQTEAEVIVFCGVHFMAETASIVSPDKTVLLPRLDAGCRMADMLTADQLRAEKAKRPGVPVVTYVNSTAECKAETDICCTSANAVKVVGSLEAEEVYMTPDKNLAMYTQRFYPDKRISYWHGYCPVHEALTKEKVLEAKARYPRALFMAHPECRPEVIDLADAVRSTSGMLRFAQESDAEEFIVGTEVGLLYPLSKVAPGKRFYPAWEGMICPNMKRIGLKDLYLALKENQYVIKVPEEIRQKAWQAVSRMLALK</sequence>
<evidence type="ECO:0000256" key="6">
    <source>
        <dbReference type="ARBA" id="ARBA00022723"/>
    </source>
</evidence>
<organism evidence="10 11">
    <name type="scientific">Thermosulfuriphilus ammonigenes</name>
    <dbReference type="NCBI Taxonomy" id="1936021"/>
    <lineage>
        <taxon>Bacteria</taxon>
        <taxon>Pseudomonadati</taxon>
        <taxon>Thermodesulfobacteriota</taxon>
        <taxon>Thermodesulfobacteria</taxon>
        <taxon>Thermodesulfobacteriales</taxon>
        <taxon>Thermodesulfobacteriaceae</taxon>
        <taxon>Thermosulfuriphilus</taxon>
    </lineage>
</organism>
<evidence type="ECO:0000313" key="10">
    <source>
        <dbReference type="EMBL" id="QIJ72844.1"/>
    </source>
</evidence>
<evidence type="ECO:0000256" key="5">
    <source>
        <dbReference type="ARBA" id="ARBA00022679"/>
    </source>
</evidence>
<dbReference type="AlphaFoldDB" id="A0A6G7PYS7"/>
<comment type="subcellular location">
    <subcellularLocation>
        <location evidence="9">Cytoplasm</location>
    </subcellularLocation>
</comment>
<keyword evidence="3 9" id="KW-0004">4Fe-4S</keyword>
<name>A0A6G7PYS7_9BACT</name>
<dbReference type="InterPro" id="IPR023066">
    <property type="entry name" value="Quinolinate_synth_type2"/>
</dbReference>
<keyword evidence="7 9" id="KW-0408">Iron</keyword>
<dbReference type="InterPro" id="IPR003473">
    <property type="entry name" value="NadA"/>
</dbReference>
<dbReference type="NCBIfam" id="NF006878">
    <property type="entry name" value="PRK09375.1-2"/>
    <property type="match status" value="1"/>
</dbReference>
<dbReference type="PANTHER" id="PTHR30573:SF0">
    <property type="entry name" value="QUINOLINATE SYNTHASE, CHLOROPLASTIC"/>
    <property type="match status" value="1"/>
</dbReference>
<comment type="cofactor">
    <cofactor evidence="9">
        <name>[4Fe-4S] cluster</name>
        <dbReference type="ChEBI" id="CHEBI:49883"/>
    </cofactor>
    <text evidence="9">Binds 1 [4Fe-4S] cluster per subunit.</text>
</comment>
<dbReference type="Pfam" id="PF02445">
    <property type="entry name" value="NadA"/>
    <property type="match status" value="1"/>
</dbReference>
<dbReference type="RefSeq" id="WP_166033062.1">
    <property type="nucleotide sequence ID" value="NZ_CP048877.1"/>
</dbReference>
<reference evidence="10 11" key="1">
    <citation type="submission" date="2020-02" db="EMBL/GenBank/DDBJ databases">
        <title>Genome analysis of Thermosulfuriphilus ammonigenes ST65T, an anaerobic thermophilic chemolithoautotrophic bacterium isolated from a deep-sea hydrothermal vent.</title>
        <authorList>
            <person name="Slobodkina G."/>
            <person name="Allioux M."/>
            <person name="Merkel A."/>
            <person name="Alain K."/>
            <person name="Jebbar M."/>
            <person name="Slobodkin A."/>
        </authorList>
    </citation>
    <scope>NUCLEOTIDE SEQUENCE [LARGE SCALE GENOMIC DNA]</scope>
    <source>
        <strain evidence="10 11">ST65</strain>
    </source>
</reference>
<feature type="binding site" evidence="9">
    <location>
        <position position="41"/>
    </location>
    <ligand>
        <name>iminosuccinate</name>
        <dbReference type="ChEBI" id="CHEBI:77875"/>
    </ligand>
</feature>
<proteinExistence type="inferred from homology"/>
<keyword evidence="8 9" id="KW-0411">Iron-sulfur</keyword>
<dbReference type="KEGG" id="tav:G4V39_04425"/>
<feature type="binding site" evidence="9">
    <location>
        <position position="215"/>
    </location>
    <ligand>
        <name>iminosuccinate</name>
        <dbReference type="ChEBI" id="CHEBI:77875"/>
    </ligand>
</feature>
<keyword evidence="6 9" id="KW-0479">Metal-binding</keyword>
<comment type="function">
    <text evidence="9">Catalyzes the condensation of iminoaspartate with dihydroxyacetone phosphate to form quinolinate.</text>
</comment>
<evidence type="ECO:0000256" key="4">
    <source>
        <dbReference type="ARBA" id="ARBA00022642"/>
    </source>
</evidence>
<dbReference type="GO" id="GO:0046872">
    <property type="term" value="F:metal ion binding"/>
    <property type="evidence" value="ECO:0007669"/>
    <property type="project" value="UniProtKB-KW"/>
</dbReference>
<dbReference type="NCBIfam" id="TIGR00550">
    <property type="entry name" value="nadA"/>
    <property type="match status" value="1"/>
</dbReference>
<comment type="similarity">
    <text evidence="9">Belongs to the quinolinate synthase family. Type 2 subfamily.</text>
</comment>
<dbReference type="GO" id="GO:0008987">
    <property type="term" value="F:quinolinate synthetase A activity"/>
    <property type="evidence" value="ECO:0007669"/>
    <property type="project" value="UniProtKB-UniRule"/>
</dbReference>
<dbReference type="GO" id="GO:0051539">
    <property type="term" value="F:4 iron, 4 sulfur cluster binding"/>
    <property type="evidence" value="ECO:0007669"/>
    <property type="project" value="UniProtKB-KW"/>
</dbReference>
<evidence type="ECO:0000256" key="7">
    <source>
        <dbReference type="ARBA" id="ARBA00023004"/>
    </source>
</evidence>
<dbReference type="InterPro" id="IPR036094">
    <property type="entry name" value="NadA_sf"/>
</dbReference>
<dbReference type="GO" id="GO:0034628">
    <property type="term" value="P:'de novo' NAD+ biosynthetic process from L-aspartate"/>
    <property type="evidence" value="ECO:0007669"/>
    <property type="project" value="TreeGrafter"/>
</dbReference>
<dbReference type="UniPathway" id="UPA00253">
    <property type="reaction ID" value="UER00327"/>
</dbReference>
<gene>
    <name evidence="9 10" type="primary">nadA</name>
    <name evidence="10" type="ORF">G4V39_04425</name>
</gene>
<dbReference type="SUPFAM" id="SSF142754">
    <property type="entry name" value="NadA-like"/>
    <property type="match status" value="1"/>
</dbReference>
<feature type="binding site" evidence="9">
    <location>
        <position position="129"/>
    </location>
    <ligand>
        <name>iminosuccinate</name>
        <dbReference type="ChEBI" id="CHEBI:77875"/>
    </ligand>
</feature>
<feature type="binding site" evidence="9">
    <location>
        <begin position="198"/>
        <end position="200"/>
    </location>
    <ligand>
        <name>iminosuccinate</name>
        <dbReference type="ChEBI" id="CHEBI:77875"/>
    </ligand>
</feature>
<accession>A0A6G7PYS7</accession>
<dbReference type="GO" id="GO:0005737">
    <property type="term" value="C:cytoplasm"/>
    <property type="evidence" value="ECO:0007669"/>
    <property type="project" value="UniProtKB-SubCell"/>
</dbReference>
<feature type="binding site" evidence="9">
    <location>
        <position position="172"/>
    </location>
    <ligand>
        <name>[4Fe-4S] cluster</name>
        <dbReference type="ChEBI" id="CHEBI:49883"/>
    </ligand>
</feature>
<evidence type="ECO:0000256" key="9">
    <source>
        <dbReference type="HAMAP-Rule" id="MF_00568"/>
    </source>
</evidence>
<feature type="binding site" evidence="9">
    <location>
        <begin position="112"/>
        <end position="114"/>
    </location>
    <ligand>
        <name>iminosuccinate</name>
        <dbReference type="ChEBI" id="CHEBI:77875"/>
    </ligand>
</feature>
<evidence type="ECO:0000256" key="8">
    <source>
        <dbReference type="ARBA" id="ARBA00023014"/>
    </source>
</evidence>
<comment type="pathway">
    <text evidence="1 9">Cofactor biosynthesis; NAD(+) biosynthesis; quinolinate from iminoaspartate: step 1/1.</text>
</comment>
<feature type="binding site" evidence="9">
    <location>
        <position position="24"/>
    </location>
    <ligand>
        <name>iminosuccinate</name>
        <dbReference type="ChEBI" id="CHEBI:77875"/>
    </ligand>
</feature>
<keyword evidence="11" id="KW-1185">Reference proteome</keyword>
<keyword evidence="5 9" id="KW-0808">Transferase</keyword>
<evidence type="ECO:0000313" key="11">
    <source>
        <dbReference type="Proteomes" id="UP000502179"/>
    </source>
</evidence>
<evidence type="ECO:0000256" key="2">
    <source>
        <dbReference type="ARBA" id="ARBA00012669"/>
    </source>
</evidence>
<protein>
    <recommendedName>
        <fullName evidence="2 9">Quinolinate synthase</fullName>
        <ecNumber evidence="2 9">2.5.1.72</ecNumber>
    </recommendedName>
</protein>
<comment type="catalytic activity">
    <reaction evidence="9">
        <text>iminosuccinate + dihydroxyacetone phosphate = quinolinate + phosphate + 2 H2O + H(+)</text>
        <dbReference type="Rhea" id="RHEA:25888"/>
        <dbReference type="ChEBI" id="CHEBI:15377"/>
        <dbReference type="ChEBI" id="CHEBI:15378"/>
        <dbReference type="ChEBI" id="CHEBI:29959"/>
        <dbReference type="ChEBI" id="CHEBI:43474"/>
        <dbReference type="ChEBI" id="CHEBI:57642"/>
        <dbReference type="ChEBI" id="CHEBI:77875"/>
        <dbReference type="EC" id="2.5.1.72"/>
    </reaction>
</comment>